<comment type="caution">
    <text evidence="1">The sequence shown here is derived from an EMBL/GenBank/DDBJ whole genome shotgun (WGS) entry which is preliminary data.</text>
</comment>
<dbReference type="SUPFAM" id="SSF50956">
    <property type="entry name" value="Thermostable phytase (3-phytase)"/>
    <property type="match status" value="1"/>
</dbReference>
<evidence type="ECO:0000313" key="2">
    <source>
        <dbReference type="Proteomes" id="UP000008366"/>
    </source>
</evidence>
<dbReference type="eggNOG" id="ENOG5033X40">
    <property type="taxonomic scope" value="Bacteria"/>
</dbReference>
<proteinExistence type="predicted"/>
<accession>K6WVN2</accession>
<dbReference type="AlphaFoldDB" id="K6WVN2"/>
<dbReference type="STRING" id="1184609.KILIM_032_00480"/>
<name>K6WVN2_9MICO</name>
<gene>
    <name evidence="1" type="ORF">KILIM_032_00480</name>
</gene>
<dbReference type="EMBL" id="BAHD01000032">
    <property type="protein sequence ID" value="GAB96162.1"/>
    <property type="molecule type" value="Genomic_DNA"/>
</dbReference>
<protein>
    <submittedName>
        <fullName evidence="1">Uncharacterized protein</fullName>
    </submittedName>
</protein>
<keyword evidence="2" id="KW-1185">Reference proteome</keyword>
<dbReference type="Proteomes" id="UP000008366">
    <property type="component" value="Unassembled WGS sequence"/>
</dbReference>
<evidence type="ECO:0000313" key="1">
    <source>
        <dbReference type="EMBL" id="GAB96162.1"/>
    </source>
</evidence>
<reference evidence="1 2" key="1">
    <citation type="submission" date="2012-08" db="EMBL/GenBank/DDBJ databases">
        <title>Whole genome shotgun sequence of Kineosphaera limosa NBRC 100340.</title>
        <authorList>
            <person name="Yoshida I."/>
            <person name="Isaki S."/>
            <person name="Hosoyama A."/>
            <person name="Tsuchikane K."/>
            <person name="Katsumata H."/>
            <person name="Ando Y."/>
            <person name="Ohji S."/>
            <person name="Hamada M."/>
            <person name="Tamura T."/>
            <person name="Yamazoe A."/>
            <person name="Yamazaki S."/>
            <person name="Fujita N."/>
        </authorList>
    </citation>
    <scope>NUCLEOTIDE SEQUENCE [LARGE SCALE GENOMIC DNA]</scope>
    <source>
        <strain evidence="1 2">NBRC 100340</strain>
    </source>
</reference>
<organism evidence="1 2">
    <name type="scientific">Kineosphaera limosa NBRC 100340</name>
    <dbReference type="NCBI Taxonomy" id="1184609"/>
    <lineage>
        <taxon>Bacteria</taxon>
        <taxon>Bacillati</taxon>
        <taxon>Actinomycetota</taxon>
        <taxon>Actinomycetes</taxon>
        <taxon>Micrococcales</taxon>
        <taxon>Dermatophilaceae</taxon>
        <taxon>Kineosphaera</taxon>
    </lineage>
</organism>
<sequence>MNPAIVGERVTYRASLGTKGVRPVTLQVQRSGGWRDVLSGRSTASGAVALTPRPATTAGESTYRIIAPATRANGTALRALTTADIKQRVVGQSVRVTLASGVAVGESGAVTVQATPARPGREVTLREQRPSAGGGVSWAVVATSQQDRSGRALFTVKRPAAQQLRGYVSASGGAPLVASAAVSWPLPGALARVDVARTPDATVYDWVNWASPDDVFYTTDRSGNLVVVARTPKGDALRIDTFDPRTYAKVGASRSISLSGWSEWGGFYAGPDGHFYVLVGQLNEAQNDAIDVAAVRRYDPQWSLVGTATIKGGATQLFKGLWEPFGASAAHMALVGDRLVVHMGRGMYRTNDGLRHQSNFTFEVHVPTMAATTFDDAAGSIWKSPYVSHSFQTLVTTFESSLVLLDHGDAYPRALRMHVFKGYPSSRDFTAFDVMSFNGAAGDNATGTAITGLVSGPQGVLVVGNTVRHDDAPRGTFHRDERRNAFLLWVNPHTQNQRMQPLTQFSPAGADIVGHPRIAAVAQDRWAVIFNVERSGAHRTEYRLVDSAGQVHASASFAALYFPAGSEPLRLGSKIVWVGGDPKSDTGEAHLFGIDITDPARPSIR</sequence>